<reference evidence="1" key="1">
    <citation type="submission" date="2023-07" db="EMBL/GenBank/DDBJ databases">
        <title>Genomic Encyclopedia of Type Strains, Phase IV (KMG-IV): sequencing the most valuable type-strain genomes for metagenomic binning, comparative biology and taxonomic classification.</title>
        <authorList>
            <person name="Goeker M."/>
        </authorList>
    </citation>
    <scope>NUCLEOTIDE SEQUENCE</scope>
    <source>
        <strain evidence="1">DSM 19659</strain>
    </source>
</reference>
<gene>
    <name evidence="1" type="ORF">J2S20_001855</name>
</gene>
<dbReference type="AlphaFoldDB" id="A0AAE4AMI3"/>
<comment type="caution">
    <text evidence="1">The sequence shown here is derived from an EMBL/GenBank/DDBJ whole genome shotgun (WGS) entry which is preliminary data.</text>
</comment>
<dbReference type="RefSeq" id="WP_307255158.1">
    <property type="nucleotide sequence ID" value="NZ_JAUSTO010000013.1"/>
</dbReference>
<keyword evidence="2" id="KW-1185">Reference proteome</keyword>
<dbReference type="Proteomes" id="UP001241537">
    <property type="component" value="Unassembled WGS sequence"/>
</dbReference>
<proteinExistence type="predicted"/>
<evidence type="ECO:0000313" key="2">
    <source>
        <dbReference type="Proteomes" id="UP001241537"/>
    </source>
</evidence>
<organism evidence="1 2">
    <name type="scientific">Moryella indoligenes</name>
    <dbReference type="NCBI Taxonomy" id="371674"/>
    <lineage>
        <taxon>Bacteria</taxon>
        <taxon>Bacillati</taxon>
        <taxon>Bacillota</taxon>
        <taxon>Clostridia</taxon>
        <taxon>Lachnospirales</taxon>
        <taxon>Lachnospiraceae</taxon>
        <taxon>Moryella</taxon>
    </lineage>
</organism>
<evidence type="ECO:0000313" key="1">
    <source>
        <dbReference type="EMBL" id="MDQ0153146.1"/>
    </source>
</evidence>
<name>A0AAE4AMI3_9FIRM</name>
<sequence>MERFEIRFPAKTWRYATDHSITKPRVSIEAYNTLVDICNETGLPMSRIASTLILEAAKHVVYDRREE</sequence>
<protein>
    <submittedName>
        <fullName evidence="1">Uncharacterized protein</fullName>
    </submittedName>
</protein>
<dbReference type="EMBL" id="JAUSTO010000013">
    <property type="protein sequence ID" value="MDQ0153146.1"/>
    <property type="molecule type" value="Genomic_DNA"/>
</dbReference>
<accession>A0AAE4AMI3</accession>